<dbReference type="Proteomes" id="UP000095284">
    <property type="component" value="Unplaced"/>
</dbReference>
<dbReference type="Pfam" id="PF00130">
    <property type="entry name" value="C1_1"/>
    <property type="match status" value="1"/>
</dbReference>
<evidence type="ECO:0000256" key="3">
    <source>
        <dbReference type="SAM" id="Coils"/>
    </source>
</evidence>
<dbReference type="PANTHER" id="PTHR21119:SF5">
    <property type="entry name" value="C2 DOMAIN-CONTAINING PROTEIN"/>
    <property type="match status" value="1"/>
</dbReference>
<feature type="region of interest" description="Disordered" evidence="4">
    <location>
        <begin position="359"/>
        <end position="526"/>
    </location>
</feature>
<evidence type="ECO:0000313" key="8">
    <source>
        <dbReference type="WBParaSite" id="BXY_0303700.1"/>
    </source>
</evidence>
<dbReference type="InterPro" id="IPR039934">
    <property type="entry name" value="C2CD2/C2CD2L"/>
</dbReference>
<sequence length="656" mass="74373">MKRKSVFVCFIILVISLTCITYFASTDYAGRVLFIRQFSKELVQQTFNLTAFNGDVTAAETSKNPHRVDMGECLPIYGKVGIFVAYWGSKRKYETAIDSLHCYVKSTNYTLFEIDVTKDNETLTHCSEYRHPMFRRQCAVALYAQKVDWMLVLDGDTAVVNPNHCIEEYIDPSPHFRVSGPSTLARATRPAPAAKPPPPPLTAKPPSSATPPPKAGAPATSQNPLLSNAGLIVFSWIVVAFLSWWFLTRNQKQKAEKEKAEAAKKALAERRKSELNRTLANGVGTYDGGRKRTILHPGSIKNVVKFFPLQTDFYNDSSAIGNPHKPSKHELQEKERHALSQQFKESPLFQSIQTENLAETTGSQVSPNLTESGKDLTELVDRPHKEPLSRGGLRGSVRVADQPQELGLQRNWSNDENQPLIDRSRETSQGLEDERRGRDRAKKSGRKRERSFFEELKDRLTGGKRASKKRARSLDDQNPQLEEAMQSLPPSRDPSQTRQVRRLSRADTGDHYEPSPSPVKKEPTTPSQLILELGEPDQREKKYYFIPHEILPDLVAIKFLKRGKKLHIHNEHTFVAVKTKGTVTCNVCQRKISSTFMKQAYQCRDCRLVCHKNCHEHTVKPCPTPTISSKFIVQDVDWEEMLSRFRVEEFISGENL</sequence>
<evidence type="ECO:0000256" key="4">
    <source>
        <dbReference type="SAM" id="MobiDB-lite"/>
    </source>
</evidence>
<evidence type="ECO:0000256" key="1">
    <source>
        <dbReference type="ARBA" id="ARBA00022723"/>
    </source>
</evidence>
<feature type="compositionally biased region" description="Basic and acidic residues" evidence="4">
    <location>
        <begin position="422"/>
        <end position="437"/>
    </location>
</feature>
<feature type="compositionally biased region" description="Polar residues" evidence="4">
    <location>
        <begin position="359"/>
        <end position="371"/>
    </location>
</feature>
<feature type="compositionally biased region" description="Basic and acidic residues" evidence="4">
    <location>
        <begin position="450"/>
        <end position="461"/>
    </location>
</feature>
<dbReference type="PROSITE" id="PS50081">
    <property type="entry name" value="ZF_DAG_PE_2"/>
    <property type="match status" value="1"/>
</dbReference>
<evidence type="ECO:0000313" key="7">
    <source>
        <dbReference type="Proteomes" id="UP000095284"/>
    </source>
</evidence>
<dbReference type="Gene3D" id="3.30.60.20">
    <property type="match status" value="1"/>
</dbReference>
<organism evidence="7 8">
    <name type="scientific">Bursaphelenchus xylophilus</name>
    <name type="common">Pinewood nematode worm</name>
    <name type="synonym">Aphelenchoides xylophilus</name>
    <dbReference type="NCBI Taxonomy" id="6326"/>
    <lineage>
        <taxon>Eukaryota</taxon>
        <taxon>Metazoa</taxon>
        <taxon>Ecdysozoa</taxon>
        <taxon>Nematoda</taxon>
        <taxon>Chromadorea</taxon>
        <taxon>Rhabditida</taxon>
        <taxon>Tylenchina</taxon>
        <taxon>Tylenchomorpha</taxon>
        <taxon>Aphelenchoidea</taxon>
        <taxon>Aphelenchoididae</taxon>
        <taxon>Bursaphelenchus</taxon>
    </lineage>
</organism>
<dbReference type="SUPFAM" id="SSF57889">
    <property type="entry name" value="Cysteine-rich domain"/>
    <property type="match status" value="1"/>
</dbReference>
<dbReference type="InterPro" id="IPR004988">
    <property type="entry name" value="DUF273"/>
</dbReference>
<dbReference type="GO" id="GO:0046872">
    <property type="term" value="F:metal ion binding"/>
    <property type="evidence" value="ECO:0007669"/>
    <property type="project" value="UniProtKB-KW"/>
</dbReference>
<reference evidence="8" key="1">
    <citation type="submission" date="2016-11" db="UniProtKB">
        <authorList>
            <consortium name="WormBaseParasite"/>
        </authorList>
    </citation>
    <scope>IDENTIFICATION</scope>
</reference>
<dbReference type="InterPro" id="IPR046349">
    <property type="entry name" value="C1-like_sf"/>
</dbReference>
<feature type="region of interest" description="Disordered" evidence="4">
    <location>
        <begin position="317"/>
        <end position="339"/>
    </location>
</feature>
<dbReference type="CDD" id="cd20831">
    <property type="entry name" value="C1_dGM13116p-like"/>
    <property type="match status" value="1"/>
</dbReference>
<keyword evidence="2" id="KW-0862">Zinc</keyword>
<feature type="compositionally biased region" description="Basic residues" evidence="4">
    <location>
        <begin position="438"/>
        <end position="449"/>
    </location>
</feature>
<feature type="region of interest" description="Disordered" evidence="4">
    <location>
        <begin position="180"/>
        <end position="221"/>
    </location>
</feature>
<keyword evidence="5" id="KW-1133">Transmembrane helix</keyword>
<name>A0A1I7RQP2_BURXY</name>
<dbReference type="SMART" id="SM00109">
    <property type="entry name" value="C1"/>
    <property type="match status" value="1"/>
</dbReference>
<dbReference type="AlphaFoldDB" id="A0A1I7RQP2"/>
<keyword evidence="5" id="KW-0812">Transmembrane</keyword>
<accession>A0A1I7RQP2</accession>
<dbReference type="eggNOG" id="ENOG502QV5U">
    <property type="taxonomic scope" value="Eukaryota"/>
</dbReference>
<feature type="compositionally biased region" description="Basic and acidic residues" evidence="4">
    <location>
        <begin position="504"/>
        <end position="523"/>
    </location>
</feature>
<feature type="compositionally biased region" description="Pro residues" evidence="4">
    <location>
        <begin position="193"/>
        <end position="215"/>
    </location>
</feature>
<evidence type="ECO:0000259" key="6">
    <source>
        <dbReference type="PROSITE" id="PS50081"/>
    </source>
</evidence>
<feature type="domain" description="Phorbol-ester/DAG-type" evidence="6">
    <location>
        <begin position="571"/>
        <end position="622"/>
    </location>
</feature>
<feature type="compositionally biased region" description="Basic and acidic residues" evidence="4">
    <location>
        <begin position="372"/>
        <end position="388"/>
    </location>
</feature>
<evidence type="ECO:0000256" key="5">
    <source>
        <dbReference type="SAM" id="Phobius"/>
    </source>
</evidence>
<keyword evidence="3" id="KW-0175">Coiled coil</keyword>
<feature type="transmembrane region" description="Helical" evidence="5">
    <location>
        <begin position="225"/>
        <end position="247"/>
    </location>
</feature>
<dbReference type="Pfam" id="PF03314">
    <property type="entry name" value="DUF273"/>
    <property type="match status" value="1"/>
</dbReference>
<dbReference type="PANTHER" id="PTHR21119">
    <property type="entry name" value="C2 DOMAIN-CONTAINING PROTEIN"/>
    <property type="match status" value="1"/>
</dbReference>
<protein>
    <submittedName>
        <fullName evidence="8">Phorbol-ester/DAG-type domain-containing protein</fullName>
    </submittedName>
</protein>
<dbReference type="WBParaSite" id="BXY_0303700.1">
    <property type="protein sequence ID" value="BXY_0303700.1"/>
    <property type="gene ID" value="BXY_0303700"/>
</dbReference>
<keyword evidence="5" id="KW-0472">Membrane</keyword>
<dbReference type="Gene3D" id="3.90.550.10">
    <property type="entry name" value="Spore Coat Polysaccharide Biosynthesis Protein SpsA, Chain A"/>
    <property type="match status" value="1"/>
</dbReference>
<feature type="coiled-coil region" evidence="3">
    <location>
        <begin position="250"/>
        <end position="277"/>
    </location>
</feature>
<keyword evidence="1" id="KW-0479">Metal-binding</keyword>
<feature type="compositionally biased region" description="Basic and acidic residues" evidence="4">
    <location>
        <begin position="328"/>
        <end position="338"/>
    </location>
</feature>
<proteinExistence type="predicted"/>
<dbReference type="InterPro" id="IPR002219">
    <property type="entry name" value="PKC_DAG/PE"/>
</dbReference>
<feature type="compositionally biased region" description="Low complexity" evidence="4">
    <location>
        <begin position="181"/>
        <end position="192"/>
    </location>
</feature>
<dbReference type="InterPro" id="IPR029044">
    <property type="entry name" value="Nucleotide-diphossugar_trans"/>
</dbReference>
<evidence type="ECO:0000256" key="2">
    <source>
        <dbReference type="ARBA" id="ARBA00022833"/>
    </source>
</evidence>
<dbReference type="PROSITE" id="PS00479">
    <property type="entry name" value="ZF_DAG_PE_1"/>
    <property type="match status" value="1"/>
</dbReference>